<evidence type="ECO:0000313" key="2">
    <source>
        <dbReference type="Proteomes" id="UP000425960"/>
    </source>
</evidence>
<sequence length="100" mass="11822">MKPGKRDKKINILIQGKELSELKRHAELMVEAFGLDRRIENYQGKRPVGLYRWDLDCLIDVIDIALDDPDEYADKGSLEYKALSDLHDRLKKEYQRNFEQ</sequence>
<evidence type="ECO:0000313" key="1">
    <source>
        <dbReference type="EMBL" id="BBO85785.1"/>
    </source>
</evidence>
<proteinExistence type="predicted"/>
<accession>A0A5K7ZZR9</accession>
<gene>
    <name evidence="1" type="ORF">DSCO28_63510</name>
</gene>
<protein>
    <submittedName>
        <fullName evidence="1">Uncharacterized protein</fullName>
    </submittedName>
</protein>
<dbReference type="AlphaFoldDB" id="A0A5K7ZZR9"/>
<organism evidence="1 2">
    <name type="scientific">Desulfosarcina ovata subsp. sediminis</name>
    <dbReference type="NCBI Taxonomy" id="885957"/>
    <lineage>
        <taxon>Bacteria</taxon>
        <taxon>Pseudomonadati</taxon>
        <taxon>Thermodesulfobacteriota</taxon>
        <taxon>Desulfobacteria</taxon>
        <taxon>Desulfobacterales</taxon>
        <taxon>Desulfosarcinaceae</taxon>
        <taxon>Desulfosarcina</taxon>
    </lineage>
</organism>
<reference evidence="1 2" key="1">
    <citation type="submission" date="2019-11" db="EMBL/GenBank/DDBJ databases">
        <title>Comparative genomics of hydrocarbon-degrading Desulfosarcina strains.</title>
        <authorList>
            <person name="Watanabe M."/>
            <person name="Kojima H."/>
            <person name="Fukui M."/>
        </authorList>
    </citation>
    <scope>NUCLEOTIDE SEQUENCE [LARGE SCALE GENOMIC DNA]</scope>
    <source>
        <strain evidence="1 2">28bB2T</strain>
    </source>
</reference>
<dbReference type="EMBL" id="AP021876">
    <property type="protein sequence ID" value="BBO85785.1"/>
    <property type="molecule type" value="Genomic_DNA"/>
</dbReference>
<dbReference type="RefSeq" id="WP_197910359.1">
    <property type="nucleotide sequence ID" value="NZ_AP021876.1"/>
</dbReference>
<dbReference type="KEGG" id="dov:DSCO28_63510"/>
<name>A0A5K7ZZR9_9BACT</name>
<dbReference type="Proteomes" id="UP000425960">
    <property type="component" value="Chromosome"/>
</dbReference>